<dbReference type="PANTHER" id="PTHR33091:SF29">
    <property type="entry name" value="SUBTILISIN INHIBITOR 1"/>
    <property type="match status" value="1"/>
</dbReference>
<comment type="caution">
    <text evidence="5">The sequence shown here is derived from an EMBL/GenBank/DDBJ whole genome shotgun (WGS) entry which is preliminary data.</text>
</comment>
<evidence type="ECO:0000256" key="4">
    <source>
        <dbReference type="SAM" id="MobiDB-lite"/>
    </source>
</evidence>
<keyword evidence="3" id="KW-0722">Serine protease inhibitor</keyword>
<evidence type="ECO:0000256" key="3">
    <source>
        <dbReference type="ARBA" id="ARBA00022900"/>
    </source>
</evidence>
<keyword evidence="2" id="KW-0646">Protease inhibitor</keyword>
<evidence type="ECO:0000256" key="1">
    <source>
        <dbReference type="ARBA" id="ARBA00008210"/>
    </source>
</evidence>
<dbReference type="AlphaFoldDB" id="A0A834TQ67"/>
<accession>A0A834TQ67</accession>
<evidence type="ECO:0000256" key="2">
    <source>
        <dbReference type="ARBA" id="ARBA00022690"/>
    </source>
</evidence>
<dbReference type="PANTHER" id="PTHR33091">
    <property type="entry name" value="PROTEIN, PUTATIVE, EXPRESSED-RELATED"/>
    <property type="match status" value="1"/>
</dbReference>
<dbReference type="InterPro" id="IPR036354">
    <property type="entry name" value="Prot_inh_pot1_sf"/>
</dbReference>
<name>A0A834TQ67_9FABA</name>
<dbReference type="Gene3D" id="3.30.10.10">
    <property type="entry name" value="Trypsin Inhibitor V, subunit A"/>
    <property type="match status" value="1"/>
</dbReference>
<evidence type="ECO:0000313" key="6">
    <source>
        <dbReference type="Proteomes" id="UP000634136"/>
    </source>
</evidence>
<dbReference type="EMBL" id="JAAIUW010000006">
    <property type="protein sequence ID" value="KAF7825639.1"/>
    <property type="molecule type" value="Genomic_DNA"/>
</dbReference>
<keyword evidence="6" id="KW-1185">Reference proteome</keyword>
<dbReference type="OrthoDB" id="1416380at2759"/>
<organism evidence="5 6">
    <name type="scientific">Senna tora</name>
    <dbReference type="NCBI Taxonomy" id="362788"/>
    <lineage>
        <taxon>Eukaryota</taxon>
        <taxon>Viridiplantae</taxon>
        <taxon>Streptophyta</taxon>
        <taxon>Embryophyta</taxon>
        <taxon>Tracheophyta</taxon>
        <taxon>Spermatophyta</taxon>
        <taxon>Magnoliopsida</taxon>
        <taxon>eudicotyledons</taxon>
        <taxon>Gunneridae</taxon>
        <taxon>Pentapetalae</taxon>
        <taxon>rosids</taxon>
        <taxon>fabids</taxon>
        <taxon>Fabales</taxon>
        <taxon>Fabaceae</taxon>
        <taxon>Caesalpinioideae</taxon>
        <taxon>Cassia clade</taxon>
        <taxon>Senna</taxon>
    </lineage>
</organism>
<dbReference type="PRINTS" id="PR00292">
    <property type="entry name" value="POTATOINHBTR"/>
</dbReference>
<gene>
    <name evidence="5" type="ORF">G2W53_016803</name>
</gene>
<sequence>MAEKNQEANPPLDLPNEPLPRRYNEVLEPKEAKKTEWAELVGVKVEEAEKKIKEEMEGVEIQVVPEGSFVTCDFKPQRVRLFVDESSKVAREPRIG</sequence>
<dbReference type="InterPro" id="IPR000864">
    <property type="entry name" value="Prot_inh_pot1"/>
</dbReference>
<dbReference type="GO" id="GO:0004867">
    <property type="term" value="F:serine-type endopeptidase inhibitor activity"/>
    <property type="evidence" value="ECO:0007669"/>
    <property type="project" value="UniProtKB-KW"/>
</dbReference>
<feature type="region of interest" description="Disordered" evidence="4">
    <location>
        <begin position="1"/>
        <end position="21"/>
    </location>
</feature>
<reference evidence="5" key="1">
    <citation type="submission" date="2020-09" db="EMBL/GenBank/DDBJ databases">
        <title>Genome-Enabled Discovery of Anthraquinone Biosynthesis in Senna tora.</title>
        <authorList>
            <person name="Kang S.-H."/>
            <person name="Pandey R.P."/>
            <person name="Lee C.-M."/>
            <person name="Sim J.-S."/>
            <person name="Jeong J.-T."/>
            <person name="Choi B.-S."/>
            <person name="Jung M."/>
            <person name="Ginzburg D."/>
            <person name="Zhao K."/>
            <person name="Won S.Y."/>
            <person name="Oh T.-J."/>
            <person name="Yu Y."/>
            <person name="Kim N.-H."/>
            <person name="Lee O.R."/>
            <person name="Lee T.-H."/>
            <person name="Bashyal P."/>
            <person name="Kim T.-S."/>
            <person name="Lee W.-H."/>
            <person name="Kawkins C."/>
            <person name="Kim C.-K."/>
            <person name="Kim J.S."/>
            <person name="Ahn B.O."/>
            <person name="Rhee S.Y."/>
            <person name="Sohng J.K."/>
        </authorList>
    </citation>
    <scope>NUCLEOTIDE SEQUENCE</scope>
    <source>
        <tissue evidence="5">Leaf</tissue>
    </source>
</reference>
<protein>
    <submittedName>
        <fullName evidence="5">Subtilisin inhibitor 1</fullName>
    </submittedName>
</protein>
<dbReference type="SUPFAM" id="SSF54654">
    <property type="entry name" value="CI-2 family of serine protease inhibitors"/>
    <property type="match status" value="1"/>
</dbReference>
<dbReference type="Proteomes" id="UP000634136">
    <property type="component" value="Unassembled WGS sequence"/>
</dbReference>
<dbReference type="Pfam" id="PF00280">
    <property type="entry name" value="potato_inhibit"/>
    <property type="match status" value="1"/>
</dbReference>
<dbReference type="GO" id="GO:0009611">
    <property type="term" value="P:response to wounding"/>
    <property type="evidence" value="ECO:0007669"/>
    <property type="project" value="InterPro"/>
</dbReference>
<proteinExistence type="inferred from homology"/>
<evidence type="ECO:0000313" key="5">
    <source>
        <dbReference type="EMBL" id="KAF7825639.1"/>
    </source>
</evidence>
<comment type="similarity">
    <text evidence="1">Belongs to the protease inhibitor I13 (potato type I serine protease inhibitor) family.</text>
</comment>